<organism evidence="2 3">
    <name type="scientific">Candidatus Ornithobacterium hominis</name>
    <dbReference type="NCBI Taxonomy" id="2497989"/>
    <lineage>
        <taxon>Bacteria</taxon>
        <taxon>Pseudomonadati</taxon>
        <taxon>Bacteroidota</taxon>
        <taxon>Flavobacteriia</taxon>
        <taxon>Flavobacteriales</taxon>
        <taxon>Weeksellaceae</taxon>
        <taxon>Ornithobacterium</taxon>
    </lineage>
</organism>
<dbReference type="AlphaFoldDB" id="A0A383U3A0"/>
<accession>A0A383U3A0</accession>
<keyword evidence="1" id="KW-1133">Transmembrane helix</keyword>
<gene>
    <name evidence="2" type="ORF">SAMEA104719789_01741</name>
</gene>
<evidence type="ECO:0000313" key="2">
    <source>
        <dbReference type="EMBL" id="SZD74315.1"/>
    </source>
</evidence>
<evidence type="ECO:0000256" key="1">
    <source>
        <dbReference type="SAM" id="Phobius"/>
    </source>
</evidence>
<reference evidence="2 3" key="1">
    <citation type="submission" date="2018-09" db="EMBL/GenBank/DDBJ databases">
        <authorList>
            <consortium name="Pathogen Informatics"/>
        </authorList>
    </citation>
    <scope>NUCLEOTIDE SEQUENCE [LARGE SCALE GENOMIC DNA]</scope>
    <source>
        <strain evidence="2 3">OH-22767</strain>
    </source>
</reference>
<feature type="transmembrane region" description="Helical" evidence="1">
    <location>
        <begin position="37"/>
        <end position="55"/>
    </location>
</feature>
<keyword evidence="3" id="KW-1185">Reference proteome</keyword>
<name>A0A383U3A0_9FLAO</name>
<keyword evidence="1" id="KW-0472">Membrane</keyword>
<evidence type="ECO:0000313" key="3">
    <source>
        <dbReference type="Proteomes" id="UP000262142"/>
    </source>
</evidence>
<dbReference type="EMBL" id="UNSC01000010">
    <property type="protein sequence ID" value="SZD74315.1"/>
    <property type="molecule type" value="Genomic_DNA"/>
</dbReference>
<feature type="transmembrane region" description="Helical" evidence="1">
    <location>
        <begin position="6"/>
        <end position="25"/>
    </location>
</feature>
<protein>
    <submittedName>
        <fullName evidence="2">Uncharacterized protein</fullName>
    </submittedName>
</protein>
<dbReference type="OrthoDB" id="1440370at2"/>
<dbReference type="Proteomes" id="UP000262142">
    <property type="component" value="Unassembled WGS sequence"/>
</dbReference>
<keyword evidence="1" id="KW-0812">Transmembrane</keyword>
<sequence>MENKNLWLYGIIAFTILFIASAIIFRVSNIEILPSQFYGALIGVVITAIITVFLLQGQTANEEKRERSIKVFEKKQDVYHDFLEKLKEIIKDGEITISAQGKNADLSGNVDELKDLLFQLGYIQMHTSEENTNKVFERVSKIIQLMNDFSSDGKDKQKFLPKFYASLSEQLFGIVSILKSDLYGIETNTIHKDRIEDLLRECDLFIDNEEFDKYEVQIYFWNELQKQLKLKGYDIQEKDFRQDVNEFYARARNRHRYYGILFSIYNTKENEKINFRIEIENNFYYGFVKPELKVDKPEITQIIQQVSENFKQTDWWYGWKFSDRHELDFWNLHSAEFERLKHPRKREQLVADIVNEIDMYIVKFKQIAEQNNL</sequence>
<dbReference type="RefSeq" id="WP_119059881.1">
    <property type="nucleotide sequence ID" value="NZ_UNSC01000010.1"/>
</dbReference>
<proteinExistence type="predicted"/>